<dbReference type="InterPro" id="IPR009003">
    <property type="entry name" value="Peptidase_S1_PA"/>
</dbReference>
<dbReference type="Proteomes" id="UP001427805">
    <property type="component" value="Unassembled WGS sequence"/>
</dbReference>
<keyword evidence="2 5" id="KW-0645">Protease</keyword>
<dbReference type="InterPro" id="IPR001940">
    <property type="entry name" value="Peptidase_S1C"/>
</dbReference>
<reference evidence="5 6" key="1">
    <citation type="submission" date="2024-05" db="EMBL/GenBank/DDBJ databases">
        <title>Sphingomonas sp. HF-S3 16S ribosomal RNA gene Genome sequencing and assembly.</title>
        <authorList>
            <person name="Lee H."/>
        </authorList>
    </citation>
    <scope>NUCLEOTIDE SEQUENCE [LARGE SCALE GENOMIC DNA]</scope>
    <source>
        <strain evidence="5 6">HF-S3</strain>
    </source>
</reference>
<keyword evidence="3" id="KW-0378">Hydrolase</keyword>
<evidence type="ECO:0000256" key="4">
    <source>
        <dbReference type="SAM" id="MobiDB-lite"/>
    </source>
</evidence>
<keyword evidence="6" id="KW-1185">Reference proteome</keyword>
<evidence type="ECO:0000256" key="1">
    <source>
        <dbReference type="ARBA" id="ARBA00010541"/>
    </source>
</evidence>
<organism evidence="5 6">
    <name type="scientific">Sphingomonas rustica</name>
    <dbReference type="NCBI Taxonomy" id="3103142"/>
    <lineage>
        <taxon>Bacteria</taxon>
        <taxon>Pseudomonadati</taxon>
        <taxon>Pseudomonadota</taxon>
        <taxon>Alphaproteobacteria</taxon>
        <taxon>Sphingomonadales</taxon>
        <taxon>Sphingomonadaceae</taxon>
        <taxon>Sphingomonas</taxon>
    </lineage>
</organism>
<evidence type="ECO:0000256" key="3">
    <source>
        <dbReference type="ARBA" id="ARBA00022801"/>
    </source>
</evidence>
<evidence type="ECO:0000313" key="6">
    <source>
        <dbReference type="Proteomes" id="UP001427805"/>
    </source>
</evidence>
<dbReference type="SUPFAM" id="SSF50494">
    <property type="entry name" value="Trypsin-like serine proteases"/>
    <property type="match status" value="1"/>
</dbReference>
<comment type="similarity">
    <text evidence="1">Belongs to the peptidase S1C family.</text>
</comment>
<dbReference type="GO" id="GO:0006508">
    <property type="term" value="P:proteolysis"/>
    <property type="evidence" value="ECO:0007669"/>
    <property type="project" value="UniProtKB-KW"/>
</dbReference>
<gene>
    <name evidence="5" type="ORF">TPR58_12235</name>
</gene>
<dbReference type="GO" id="GO:0008233">
    <property type="term" value="F:peptidase activity"/>
    <property type="evidence" value="ECO:0007669"/>
    <property type="project" value="UniProtKB-KW"/>
</dbReference>
<evidence type="ECO:0000313" key="5">
    <source>
        <dbReference type="EMBL" id="MEN3747938.1"/>
    </source>
</evidence>
<protein>
    <submittedName>
        <fullName evidence="5">Serine protease</fullName>
    </submittedName>
</protein>
<dbReference type="EMBL" id="JBDIZK010000006">
    <property type="protein sequence ID" value="MEN3747938.1"/>
    <property type="molecule type" value="Genomic_DNA"/>
</dbReference>
<accession>A0ABV0B8N7</accession>
<name>A0ABV0B8N7_9SPHN</name>
<dbReference type="PRINTS" id="PR00834">
    <property type="entry name" value="PROTEASES2C"/>
</dbReference>
<evidence type="ECO:0000256" key="2">
    <source>
        <dbReference type="ARBA" id="ARBA00022670"/>
    </source>
</evidence>
<comment type="caution">
    <text evidence="5">The sequence shown here is derived from an EMBL/GenBank/DDBJ whole genome shotgun (WGS) entry which is preliminary data.</text>
</comment>
<dbReference type="Pfam" id="PF13365">
    <property type="entry name" value="Trypsin_2"/>
    <property type="match status" value="1"/>
</dbReference>
<proteinExistence type="inferred from homology"/>
<dbReference type="InterPro" id="IPR043504">
    <property type="entry name" value="Peptidase_S1_PA_chymotrypsin"/>
</dbReference>
<feature type="region of interest" description="Disordered" evidence="4">
    <location>
        <begin position="135"/>
        <end position="166"/>
    </location>
</feature>
<dbReference type="PANTHER" id="PTHR43343:SF3">
    <property type="entry name" value="PROTEASE DO-LIKE 8, CHLOROPLASTIC"/>
    <property type="match status" value="1"/>
</dbReference>
<dbReference type="PANTHER" id="PTHR43343">
    <property type="entry name" value="PEPTIDASE S12"/>
    <property type="match status" value="1"/>
</dbReference>
<dbReference type="Gene3D" id="2.40.10.10">
    <property type="entry name" value="Trypsin-like serine proteases"/>
    <property type="match status" value="2"/>
</dbReference>
<dbReference type="RefSeq" id="WP_346246945.1">
    <property type="nucleotide sequence ID" value="NZ_JBDIZK010000006.1"/>
</dbReference>
<dbReference type="InterPro" id="IPR051201">
    <property type="entry name" value="Chloro_Bact_Ser_Proteases"/>
</dbReference>
<sequence>MSELKAGERIRYEGDEIRFRLNLRPQVRLTLVTRDGRFVEPEIDGAWQVFRSLSRHGDDAEILVFLEDTAIGHANDVYPAQMRIGESEWSMPEPIGSLRSIILCQLYRKDGVTRLKASNEGHAFGIDAYARARNIEPPRHQRSAPTDVPGHRDLPPSRGGRGSGSGILVTPTLIVTNEHVLEDATGFRVPVARDACRVVGVDPMHDLALIEGEFSGDPIPVRIADPVWLGEDIMAAGYPLSDLLGADLKVTGGHVSGLKGLGGDLSRFQFSAPIGSGSSGGAVVDKQGRLVGVTAASLAHQNVRDHGANSENVNFAIKACLVQELLSAHGFELPTNLSSDGMSPRELTNRLRRGVVQIEVAF</sequence>